<dbReference type="GO" id="GO:0016787">
    <property type="term" value="F:hydrolase activity"/>
    <property type="evidence" value="ECO:0007669"/>
    <property type="project" value="UniProtKB-KW"/>
</dbReference>
<organism evidence="3 4">
    <name type="scientific">Actinomadura vinacea</name>
    <dbReference type="NCBI Taxonomy" id="115336"/>
    <lineage>
        <taxon>Bacteria</taxon>
        <taxon>Bacillati</taxon>
        <taxon>Actinomycetota</taxon>
        <taxon>Actinomycetes</taxon>
        <taxon>Streptosporangiales</taxon>
        <taxon>Thermomonosporaceae</taxon>
        <taxon>Actinomadura</taxon>
    </lineage>
</organism>
<dbReference type="Gene3D" id="3.40.50.1820">
    <property type="entry name" value="alpha/beta hydrolase"/>
    <property type="match status" value="1"/>
</dbReference>
<sequence>MDPELAAAVAGMPYVGLADPVKARAAMRELVAHLGTPAADERVEVTDRRIPVPVRTYVPREAARPTPVLVYFHGGGFVTGDLENEHRRCLDIAAECHIAVVSVDYRLAPEHPFPAGFDDCYEATCWTREHAAELGADPSRLAVGGGSAGGALAAGVALRARDEGGPPLAFQMLLFPVLDDRMDTSSMRVFTEPPLFNRTDAGHMWRHYLGGQASMHGVLKHGAPVYAAPARATDLTGLPPAYVLAVEIDPLRDEALAYAQRLIQAGVATELHHVPGAYHGFDGVTSAGVARRALAAQRDVLRRALWTARPDK</sequence>
<gene>
    <name evidence="3" type="ORF">GCM10010191_87200</name>
</gene>
<evidence type="ECO:0000313" key="4">
    <source>
        <dbReference type="Proteomes" id="UP001501231"/>
    </source>
</evidence>
<dbReference type="Proteomes" id="UP001501231">
    <property type="component" value="Unassembled WGS sequence"/>
</dbReference>
<dbReference type="InterPro" id="IPR013094">
    <property type="entry name" value="AB_hydrolase_3"/>
</dbReference>
<dbReference type="Pfam" id="PF07859">
    <property type="entry name" value="Abhydrolase_3"/>
    <property type="match status" value="1"/>
</dbReference>
<evidence type="ECO:0000259" key="2">
    <source>
        <dbReference type="Pfam" id="PF07859"/>
    </source>
</evidence>
<dbReference type="EMBL" id="BAAARW010000039">
    <property type="protein sequence ID" value="GAA2454785.1"/>
    <property type="molecule type" value="Genomic_DNA"/>
</dbReference>
<comment type="caution">
    <text evidence="3">The sequence shown here is derived from an EMBL/GenBank/DDBJ whole genome shotgun (WGS) entry which is preliminary data.</text>
</comment>
<accession>A0ABN3KB67</accession>
<proteinExistence type="predicted"/>
<dbReference type="RefSeq" id="WP_344597462.1">
    <property type="nucleotide sequence ID" value="NZ_BAAARW010000039.1"/>
</dbReference>
<evidence type="ECO:0000313" key="3">
    <source>
        <dbReference type="EMBL" id="GAA2454785.1"/>
    </source>
</evidence>
<reference evidence="3 4" key="1">
    <citation type="journal article" date="2019" name="Int. J. Syst. Evol. Microbiol.">
        <title>The Global Catalogue of Microorganisms (GCM) 10K type strain sequencing project: providing services to taxonomists for standard genome sequencing and annotation.</title>
        <authorList>
            <consortium name="The Broad Institute Genomics Platform"/>
            <consortium name="The Broad Institute Genome Sequencing Center for Infectious Disease"/>
            <person name="Wu L."/>
            <person name="Ma J."/>
        </authorList>
    </citation>
    <scope>NUCLEOTIDE SEQUENCE [LARGE SCALE GENOMIC DNA]</scope>
    <source>
        <strain evidence="3 4">JCM 3325</strain>
    </source>
</reference>
<feature type="domain" description="Alpha/beta hydrolase fold-3" evidence="2">
    <location>
        <begin position="69"/>
        <end position="281"/>
    </location>
</feature>
<dbReference type="InterPro" id="IPR029058">
    <property type="entry name" value="AB_hydrolase_fold"/>
</dbReference>
<keyword evidence="4" id="KW-1185">Reference proteome</keyword>
<dbReference type="PANTHER" id="PTHR48081">
    <property type="entry name" value="AB HYDROLASE SUPERFAMILY PROTEIN C4A8.06C"/>
    <property type="match status" value="1"/>
</dbReference>
<name>A0ABN3KB67_9ACTN</name>
<dbReference type="PANTHER" id="PTHR48081:SF8">
    <property type="entry name" value="ALPHA_BETA HYDROLASE FOLD-3 DOMAIN-CONTAINING PROTEIN-RELATED"/>
    <property type="match status" value="1"/>
</dbReference>
<dbReference type="SUPFAM" id="SSF53474">
    <property type="entry name" value="alpha/beta-Hydrolases"/>
    <property type="match status" value="1"/>
</dbReference>
<keyword evidence="1 3" id="KW-0378">Hydrolase</keyword>
<evidence type="ECO:0000256" key="1">
    <source>
        <dbReference type="ARBA" id="ARBA00022801"/>
    </source>
</evidence>
<dbReference type="InterPro" id="IPR050300">
    <property type="entry name" value="GDXG_lipolytic_enzyme"/>
</dbReference>
<protein>
    <submittedName>
        <fullName evidence="3">Alpha/beta hydrolase</fullName>
    </submittedName>
</protein>